<dbReference type="Gene3D" id="2.160.20.10">
    <property type="entry name" value="Single-stranded right-handed beta-helix, Pectin lyase-like"/>
    <property type="match status" value="1"/>
</dbReference>
<dbReference type="RefSeq" id="WP_139605678.1">
    <property type="nucleotide sequence ID" value="NZ_VDCQ01000052.1"/>
</dbReference>
<comment type="caution">
    <text evidence="3">The sequence shown here is derived from an EMBL/GenBank/DDBJ whole genome shotgun (WGS) entry which is preliminary data.</text>
</comment>
<dbReference type="EMBL" id="VDCQ01000052">
    <property type="protein sequence ID" value="TNJ62865.1"/>
    <property type="molecule type" value="Genomic_DNA"/>
</dbReference>
<dbReference type="SUPFAM" id="SSF51126">
    <property type="entry name" value="Pectin lyase-like"/>
    <property type="match status" value="1"/>
</dbReference>
<gene>
    <name evidence="3" type="ORF">FE784_28630</name>
</gene>
<name>A0A5C4T223_9BACL</name>
<reference evidence="3 4" key="1">
    <citation type="submission" date="2019-05" db="EMBL/GenBank/DDBJ databases">
        <title>We sequenced the genome of Paenibacillus hemerocallicola KCTC 33185 for further insight into its adaptation and study the phylogeny of Paenibacillus.</title>
        <authorList>
            <person name="Narsing Rao M.P."/>
        </authorList>
    </citation>
    <scope>NUCLEOTIDE SEQUENCE [LARGE SCALE GENOMIC DNA]</scope>
    <source>
        <strain evidence="3 4">KCTC 33185</strain>
    </source>
</reference>
<dbReference type="OrthoDB" id="2486098at2"/>
<protein>
    <recommendedName>
        <fullName evidence="2">Rhamnogalacturonase A/B/Epimerase-like pectate lyase domain-containing protein</fullName>
    </recommendedName>
</protein>
<dbReference type="Pfam" id="PF12708">
    <property type="entry name" value="Pect-lyase_RHGA_epim"/>
    <property type="match status" value="1"/>
</dbReference>
<dbReference type="SMART" id="SM00710">
    <property type="entry name" value="PbH1"/>
    <property type="match status" value="7"/>
</dbReference>
<evidence type="ECO:0000256" key="1">
    <source>
        <dbReference type="SAM" id="MobiDB-lite"/>
    </source>
</evidence>
<evidence type="ECO:0000259" key="2">
    <source>
        <dbReference type="Pfam" id="PF12708"/>
    </source>
</evidence>
<evidence type="ECO:0000313" key="3">
    <source>
        <dbReference type="EMBL" id="TNJ62865.1"/>
    </source>
</evidence>
<dbReference type="PROSITE" id="PS51318">
    <property type="entry name" value="TAT"/>
    <property type="match status" value="1"/>
</dbReference>
<organism evidence="3 4">
    <name type="scientific">Paenibacillus hemerocallicola</name>
    <dbReference type="NCBI Taxonomy" id="1172614"/>
    <lineage>
        <taxon>Bacteria</taxon>
        <taxon>Bacillati</taxon>
        <taxon>Bacillota</taxon>
        <taxon>Bacilli</taxon>
        <taxon>Bacillales</taxon>
        <taxon>Paenibacillaceae</taxon>
        <taxon>Paenibacillus</taxon>
    </lineage>
</organism>
<sequence>MDMDNRHPGKGQTTEFIGDGDNGEAGLVPQERTSTLIGRRKLLATVGIAGVAAVTGGLFNLTKVNADETTTSSDDVTYQYSTGPIRTASDKLAEWVSVKDFGAVGDGTTDDTAAIQLAFNQTGTGGAVFFPAGTYLVSPGSSSTYILSITNKSSFSICGQGASSVIKVKGGVGNYRGIVGLANSTVELTSFHADSLSFDHNRQNNVLASVTDYESKLRSTISSYGSTASYGQIVITDCLIRNADGVVSFYFPKGVNEGKVVKITNCTWLSGGNGNGSDFDQSFINATCDSLHISGCTFEGASWALAPRTAIETHASNCVLTGNTISKFQIGANLTGIAQSGTTVNQVCGNNTFDVSRDGILIWSQSLSPANATVGFKNLLVTGNTVNLNPYQYNYSTIVGGCRGISIYGGATSVSYENLAITGNIIRYEREVGTAYISKFTLKSFGAISSYENGNQSNLAVNFSIVGNKIVNCPSSGIFFDLGKATGLTISNNELIDCGTTISSTAQFSNRVPVYLATSLESDCLIQHNTIMQTDAAPTITDFIYIRDRAGSGYSYICLHNTFALRAGVDTTSITDYVGVYNASQKLWFEGSVPLEAIRLPVIAGSLGSRVSFADSGRVALKTNSSGFWKKEGYGAAAPASGTWNMGDVLYNEAPAAAGHVGWVCVAAGSPGTWKAFGAIET</sequence>
<dbReference type="InterPro" id="IPR012334">
    <property type="entry name" value="Pectin_lyas_fold"/>
</dbReference>
<proteinExistence type="predicted"/>
<feature type="domain" description="Rhamnogalacturonase A/B/Epimerase-like pectate lyase" evidence="2">
    <location>
        <begin position="95"/>
        <end position="208"/>
    </location>
</feature>
<keyword evidence="4" id="KW-1185">Reference proteome</keyword>
<dbReference type="InterPro" id="IPR024535">
    <property type="entry name" value="RHGA/B-epi-like_pectate_lyase"/>
</dbReference>
<evidence type="ECO:0000313" key="4">
    <source>
        <dbReference type="Proteomes" id="UP000307943"/>
    </source>
</evidence>
<feature type="region of interest" description="Disordered" evidence="1">
    <location>
        <begin position="1"/>
        <end position="24"/>
    </location>
</feature>
<dbReference type="InterPro" id="IPR006626">
    <property type="entry name" value="PbH1"/>
</dbReference>
<dbReference type="Proteomes" id="UP000307943">
    <property type="component" value="Unassembled WGS sequence"/>
</dbReference>
<dbReference type="InterPro" id="IPR011050">
    <property type="entry name" value="Pectin_lyase_fold/virulence"/>
</dbReference>
<accession>A0A5C4T223</accession>
<dbReference type="AlphaFoldDB" id="A0A5C4T223"/>
<dbReference type="InterPro" id="IPR006311">
    <property type="entry name" value="TAT_signal"/>
</dbReference>